<accession>A0ABW0YM36</accession>
<reference evidence="8" key="1">
    <citation type="journal article" date="2019" name="Int. J. Syst. Evol. Microbiol.">
        <title>The Global Catalogue of Microorganisms (GCM) 10K type strain sequencing project: providing services to taxonomists for standard genome sequencing and annotation.</title>
        <authorList>
            <consortium name="The Broad Institute Genomics Platform"/>
            <consortium name="The Broad Institute Genome Sequencing Center for Infectious Disease"/>
            <person name="Wu L."/>
            <person name="Ma J."/>
        </authorList>
    </citation>
    <scope>NUCLEOTIDE SEQUENCE [LARGE SCALE GENOMIC DNA]</scope>
    <source>
        <strain evidence="8">CECT 7184</strain>
    </source>
</reference>
<gene>
    <name evidence="7" type="ORF">ACFPU1_08430</name>
</gene>
<feature type="domain" description="Nucleoside phosphorylase" evidence="6">
    <location>
        <begin position="4"/>
        <end position="228"/>
    </location>
</feature>
<dbReference type="PANTHER" id="PTHR46832:SF1">
    <property type="entry name" value="5'-METHYLTHIOADENOSINE_S-ADENOSYLHOMOCYSTEINE NUCLEOSIDASE"/>
    <property type="match status" value="1"/>
</dbReference>
<keyword evidence="5" id="KW-0486">Methionine biosynthesis</keyword>
<proteinExistence type="predicted"/>
<comment type="caution">
    <text evidence="7">The sequence shown here is derived from an EMBL/GenBank/DDBJ whole genome shotgun (WGS) entry which is preliminary data.</text>
</comment>
<dbReference type="NCBIfam" id="NF004079">
    <property type="entry name" value="PRK05584.1"/>
    <property type="match status" value="1"/>
</dbReference>
<sequence>MNWGIIGAMDEEVAELKKEMNIEVTRQIAHVMFYKGTLNGRDIVLCKSGVGKVNGALTAQLLIDHFQVNVIVFTGVAGALDPKLNIEDIVISSSCQQHDLDATALGFSRGEVPMFSRESVFKADEMLINQALAAGKHLSDVEVYTGKILSGDQFIADKKEVEDLFLTFDGKCVEMEGAAVAHAAVVNEVPFLIIRSMSDKADGEATMNFAEFTKRASARAVSIIKGMLSERQET</sequence>
<evidence type="ECO:0000313" key="8">
    <source>
        <dbReference type="Proteomes" id="UP001596142"/>
    </source>
</evidence>
<dbReference type="InterPro" id="IPR035994">
    <property type="entry name" value="Nucleoside_phosphorylase_sf"/>
</dbReference>
<dbReference type="InterPro" id="IPR010049">
    <property type="entry name" value="MTA_SAH_Nsdase"/>
</dbReference>
<dbReference type="PANTHER" id="PTHR46832">
    <property type="entry name" value="5'-METHYLTHIOADENOSINE/S-ADENOSYLHOMOCYSTEINE NUCLEOSIDASE"/>
    <property type="match status" value="1"/>
</dbReference>
<dbReference type="NCBIfam" id="TIGR01704">
    <property type="entry name" value="MTA_SAH-Nsdase"/>
    <property type="match status" value="1"/>
</dbReference>
<name>A0ABW0YM36_9BACI</name>
<organism evidence="7 8">
    <name type="scientific">Thalassorhabdus alkalitolerans</name>
    <dbReference type="NCBI Taxonomy" id="2282697"/>
    <lineage>
        <taxon>Bacteria</taxon>
        <taxon>Bacillati</taxon>
        <taxon>Bacillota</taxon>
        <taxon>Bacilli</taxon>
        <taxon>Bacillales</taxon>
        <taxon>Bacillaceae</taxon>
        <taxon>Thalassorhabdus</taxon>
    </lineage>
</organism>
<keyword evidence="3" id="KW-0028">Amino-acid biosynthesis</keyword>
<evidence type="ECO:0000259" key="6">
    <source>
        <dbReference type="Pfam" id="PF01048"/>
    </source>
</evidence>
<dbReference type="CDD" id="cd09008">
    <property type="entry name" value="MTAN"/>
    <property type="match status" value="1"/>
</dbReference>
<dbReference type="EMBL" id="JBHSOZ010000003">
    <property type="protein sequence ID" value="MFC5712806.1"/>
    <property type="molecule type" value="Genomic_DNA"/>
</dbReference>
<dbReference type="EC" id="3.2.2.9" evidence="2"/>
<dbReference type="Pfam" id="PF01048">
    <property type="entry name" value="PNP_UDP_1"/>
    <property type="match status" value="1"/>
</dbReference>
<dbReference type="SUPFAM" id="SSF53167">
    <property type="entry name" value="Purine and uridine phosphorylases"/>
    <property type="match status" value="1"/>
</dbReference>
<comment type="pathway">
    <text evidence="1">Amino-acid biosynthesis; L-methionine biosynthesis via salvage pathway; S-methyl-5-thio-alpha-D-ribose 1-phosphate from S-methyl-5'-thioadenosine (hydrolase route): step 1/2.</text>
</comment>
<evidence type="ECO:0000256" key="4">
    <source>
        <dbReference type="ARBA" id="ARBA00022801"/>
    </source>
</evidence>
<dbReference type="RefSeq" id="WP_385940067.1">
    <property type="nucleotide sequence ID" value="NZ_JBHSOZ010000003.1"/>
</dbReference>
<dbReference type="Gene3D" id="3.40.50.1580">
    <property type="entry name" value="Nucleoside phosphorylase domain"/>
    <property type="match status" value="1"/>
</dbReference>
<keyword evidence="7" id="KW-0326">Glycosidase</keyword>
<evidence type="ECO:0000256" key="5">
    <source>
        <dbReference type="ARBA" id="ARBA00023167"/>
    </source>
</evidence>
<dbReference type="InterPro" id="IPR000845">
    <property type="entry name" value="Nucleoside_phosphorylase_d"/>
</dbReference>
<keyword evidence="8" id="KW-1185">Reference proteome</keyword>
<dbReference type="GO" id="GO:0008782">
    <property type="term" value="F:adenosylhomocysteine nucleosidase activity"/>
    <property type="evidence" value="ECO:0007669"/>
    <property type="project" value="UniProtKB-EC"/>
</dbReference>
<evidence type="ECO:0000256" key="2">
    <source>
        <dbReference type="ARBA" id="ARBA00011974"/>
    </source>
</evidence>
<evidence type="ECO:0000313" key="7">
    <source>
        <dbReference type="EMBL" id="MFC5712806.1"/>
    </source>
</evidence>
<keyword evidence="4 7" id="KW-0378">Hydrolase</keyword>
<evidence type="ECO:0000256" key="3">
    <source>
        <dbReference type="ARBA" id="ARBA00022605"/>
    </source>
</evidence>
<dbReference type="Proteomes" id="UP001596142">
    <property type="component" value="Unassembled WGS sequence"/>
</dbReference>
<protein>
    <recommendedName>
        <fullName evidence="2">adenosylhomocysteine nucleosidase</fullName>
        <ecNumber evidence="2">3.2.2.9</ecNumber>
    </recommendedName>
</protein>
<evidence type="ECO:0000256" key="1">
    <source>
        <dbReference type="ARBA" id="ARBA00004945"/>
    </source>
</evidence>